<dbReference type="InterPro" id="IPR042080">
    <property type="entry name" value="RNA_2'-PTrans_N"/>
</dbReference>
<sequence length="238" mass="26645">MQKAHDTESESQALSNNSNSSNKDDKRRSRRRATNDSPDVRASKLISYILRHGAVKEGLELRDDGSILVSELLAFPRLKSMSFEKLKQIVDTDNKKRYVLFQESQGSAEPVWYIRATQGHTLEVKQLPLVKITPENMPDCIVHGTIKSKIPLIMKGGLSRMARTHIHFATGLPSDKAVISGMRTTADAFIYIDKVKAIKDGIEFYLSENGVVLSEGLDKSGLIPPSYFEKVELKNIDK</sequence>
<dbReference type="GO" id="GO:0006388">
    <property type="term" value="P:tRNA splicing, via endonucleolytic cleavage and ligation"/>
    <property type="evidence" value="ECO:0007669"/>
    <property type="project" value="TreeGrafter"/>
</dbReference>
<dbReference type="InterPro" id="IPR002745">
    <property type="entry name" value="Ptrans_KptA/Tpt1"/>
</dbReference>
<dbReference type="SUPFAM" id="SSF56399">
    <property type="entry name" value="ADP-ribosylation"/>
    <property type="match status" value="1"/>
</dbReference>
<proteinExistence type="inferred from homology"/>
<evidence type="ECO:0000256" key="1">
    <source>
        <dbReference type="ARBA" id="ARBA00003343"/>
    </source>
</evidence>
<dbReference type="EC" id="2.7.1.160" evidence="3"/>
<dbReference type="Gene3D" id="3.20.170.30">
    <property type="match status" value="1"/>
</dbReference>
<keyword evidence="9" id="KW-1185">Reference proteome</keyword>
<comment type="similarity">
    <text evidence="2">Belongs to the KptA/TPT1 family.</text>
</comment>
<gene>
    <name evidence="8" type="ORF">COEREDRAFT_80866</name>
</gene>
<dbReference type="GO" id="GO:0000215">
    <property type="term" value="F:tRNA 2'-phosphotransferase activity"/>
    <property type="evidence" value="ECO:0007669"/>
    <property type="project" value="UniProtKB-EC"/>
</dbReference>
<organism evidence="8 9">
    <name type="scientific">Coemansia reversa (strain ATCC 12441 / NRRL 1564)</name>
    <dbReference type="NCBI Taxonomy" id="763665"/>
    <lineage>
        <taxon>Eukaryota</taxon>
        <taxon>Fungi</taxon>
        <taxon>Fungi incertae sedis</taxon>
        <taxon>Zoopagomycota</taxon>
        <taxon>Kickxellomycotina</taxon>
        <taxon>Kickxellomycetes</taxon>
        <taxon>Kickxellales</taxon>
        <taxon>Kickxellaceae</taxon>
        <taxon>Coemansia</taxon>
    </lineage>
</organism>
<dbReference type="STRING" id="763665.A0A2G5BCQ1"/>
<dbReference type="PANTHER" id="PTHR12684:SF2">
    <property type="entry name" value="TRNA 2'-PHOSPHOTRANSFERASE 1"/>
    <property type="match status" value="1"/>
</dbReference>
<name>A0A2G5BCQ1_COERN</name>
<dbReference type="InterPro" id="IPR042081">
    <property type="entry name" value="RNA_2'-PTrans_C"/>
</dbReference>
<evidence type="ECO:0000256" key="4">
    <source>
        <dbReference type="ARBA" id="ARBA00022679"/>
    </source>
</evidence>
<dbReference type="AlphaFoldDB" id="A0A2G5BCQ1"/>
<feature type="non-terminal residue" evidence="8">
    <location>
        <position position="1"/>
    </location>
</feature>
<evidence type="ECO:0000256" key="3">
    <source>
        <dbReference type="ARBA" id="ARBA00012007"/>
    </source>
</evidence>
<evidence type="ECO:0000256" key="7">
    <source>
        <dbReference type="SAM" id="MobiDB-lite"/>
    </source>
</evidence>
<comment type="function">
    <text evidence="1">Catalyzes the last step of tRNA splicing, the transfer of the splice junction 2'-phosphate from ligated tRNA to NAD to produce ADP-ribose 1''-2'' cyclic phosphate.</text>
</comment>
<dbReference type="EMBL" id="KZ303497">
    <property type="protein sequence ID" value="PIA16786.1"/>
    <property type="molecule type" value="Genomic_DNA"/>
</dbReference>
<keyword evidence="4" id="KW-0808">Transferase</keyword>
<dbReference type="PANTHER" id="PTHR12684">
    <property type="entry name" value="PUTATIVE PHOSPHOTRANSFERASE"/>
    <property type="match status" value="1"/>
</dbReference>
<evidence type="ECO:0000256" key="6">
    <source>
        <dbReference type="ARBA" id="ARBA00047949"/>
    </source>
</evidence>
<keyword evidence="5" id="KW-0520">NAD</keyword>
<dbReference type="Pfam" id="PF01885">
    <property type="entry name" value="PTS_2-RNA"/>
    <property type="match status" value="1"/>
</dbReference>
<evidence type="ECO:0000256" key="2">
    <source>
        <dbReference type="ARBA" id="ARBA00009836"/>
    </source>
</evidence>
<evidence type="ECO:0000313" key="8">
    <source>
        <dbReference type="EMBL" id="PIA16786.1"/>
    </source>
</evidence>
<dbReference type="OrthoDB" id="419694at2759"/>
<evidence type="ECO:0000313" key="9">
    <source>
        <dbReference type="Proteomes" id="UP000242474"/>
    </source>
</evidence>
<accession>A0A2G5BCQ1</accession>
<dbReference type="Gene3D" id="1.10.10.970">
    <property type="entry name" value="RNA 2'-phosphotransferase, Tpt1/KptA family, N-terminal domain"/>
    <property type="match status" value="1"/>
</dbReference>
<comment type="catalytic activity">
    <reaction evidence="6">
        <text>2'-phospho-[ligated tRNA] + NAD(+) = mature tRNA + ADP-alpha-D-ribose 1'',2''-cyclic phosphate + nicotinamide</text>
        <dbReference type="Rhea" id="RHEA:23324"/>
        <dbReference type="Rhea" id="RHEA-COMP:11106"/>
        <dbReference type="Rhea" id="RHEA-COMP:11107"/>
        <dbReference type="ChEBI" id="CHEBI:17154"/>
        <dbReference type="ChEBI" id="CHEBI:57540"/>
        <dbReference type="ChEBI" id="CHEBI:76596"/>
        <dbReference type="ChEBI" id="CHEBI:82883"/>
        <dbReference type="ChEBI" id="CHEBI:85027"/>
        <dbReference type="EC" id="2.7.1.160"/>
    </reaction>
</comment>
<dbReference type="Proteomes" id="UP000242474">
    <property type="component" value="Unassembled WGS sequence"/>
</dbReference>
<feature type="region of interest" description="Disordered" evidence="7">
    <location>
        <begin position="1"/>
        <end position="37"/>
    </location>
</feature>
<evidence type="ECO:0000256" key="5">
    <source>
        <dbReference type="ARBA" id="ARBA00023027"/>
    </source>
</evidence>
<protein>
    <recommendedName>
        <fullName evidence="3">2'-phosphotransferase</fullName>
        <ecNumber evidence="3">2.7.1.160</ecNumber>
    </recommendedName>
</protein>
<reference evidence="8 9" key="1">
    <citation type="journal article" date="2015" name="Genome Biol. Evol.">
        <title>Phylogenomic analyses indicate that early fungi evolved digesting cell walls of algal ancestors of land plants.</title>
        <authorList>
            <person name="Chang Y."/>
            <person name="Wang S."/>
            <person name="Sekimoto S."/>
            <person name="Aerts A.L."/>
            <person name="Choi C."/>
            <person name="Clum A."/>
            <person name="LaButti K.M."/>
            <person name="Lindquist E.A."/>
            <person name="Yee Ngan C."/>
            <person name="Ohm R.A."/>
            <person name="Salamov A.A."/>
            <person name="Grigoriev I.V."/>
            <person name="Spatafora J.W."/>
            <person name="Berbee M.L."/>
        </authorList>
    </citation>
    <scope>NUCLEOTIDE SEQUENCE [LARGE SCALE GENOMIC DNA]</scope>
    <source>
        <strain evidence="8 9">NRRL 1564</strain>
    </source>
</reference>